<reference evidence="1" key="1">
    <citation type="journal article" date="2020" name="Stud. Mycol.">
        <title>101 Dothideomycetes genomes: a test case for predicting lifestyles and emergence of pathogens.</title>
        <authorList>
            <person name="Haridas S."/>
            <person name="Albert R."/>
            <person name="Binder M."/>
            <person name="Bloem J."/>
            <person name="Labutti K."/>
            <person name="Salamov A."/>
            <person name="Andreopoulos B."/>
            <person name="Baker S."/>
            <person name="Barry K."/>
            <person name="Bills G."/>
            <person name="Bluhm B."/>
            <person name="Cannon C."/>
            <person name="Castanera R."/>
            <person name="Culley D."/>
            <person name="Daum C."/>
            <person name="Ezra D."/>
            <person name="Gonzalez J."/>
            <person name="Henrissat B."/>
            <person name="Kuo A."/>
            <person name="Liang C."/>
            <person name="Lipzen A."/>
            <person name="Lutzoni F."/>
            <person name="Magnuson J."/>
            <person name="Mondo S."/>
            <person name="Nolan M."/>
            <person name="Ohm R."/>
            <person name="Pangilinan J."/>
            <person name="Park H.-J."/>
            <person name="Ramirez L."/>
            <person name="Alfaro M."/>
            <person name="Sun H."/>
            <person name="Tritt A."/>
            <person name="Yoshinaga Y."/>
            <person name="Zwiers L.-H."/>
            <person name="Turgeon B."/>
            <person name="Goodwin S."/>
            <person name="Spatafora J."/>
            <person name="Crous P."/>
            <person name="Grigoriev I."/>
        </authorList>
    </citation>
    <scope>NUCLEOTIDE SEQUENCE</scope>
    <source>
        <strain evidence="1">CBS 473.64</strain>
    </source>
</reference>
<gene>
    <name evidence="1" type="ORF">P280DRAFT_112705</name>
</gene>
<dbReference type="Proteomes" id="UP000799753">
    <property type="component" value="Unassembled WGS sequence"/>
</dbReference>
<keyword evidence="2" id="KW-1185">Reference proteome</keyword>
<name>A0A6A6RNW9_9PLEO</name>
<accession>A0A6A6RNW9</accession>
<protein>
    <submittedName>
        <fullName evidence="1">Uncharacterized protein</fullName>
    </submittedName>
</protein>
<proteinExistence type="predicted"/>
<dbReference type="EMBL" id="MU006794">
    <property type="protein sequence ID" value="KAF2637239.1"/>
    <property type="molecule type" value="Genomic_DNA"/>
</dbReference>
<evidence type="ECO:0000313" key="1">
    <source>
        <dbReference type="EMBL" id="KAF2637239.1"/>
    </source>
</evidence>
<sequence length="137" mass="14391">MCARSTVSGGGRKIRRAVIARTRPHGLASRLRSMPAAALGMRRDGDARRGRGDDGGGVSALRRRAAAERAFSRPSGQVVTALALAASITASLRATVYREHLDISSYNIHPFESASSHLTHVCSHRGLDLGTAAACTG</sequence>
<organism evidence="1 2">
    <name type="scientific">Massarina eburnea CBS 473.64</name>
    <dbReference type="NCBI Taxonomy" id="1395130"/>
    <lineage>
        <taxon>Eukaryota</taxon>
        <taxon>Fungi</taxon>
        <taxon>Dikarya</taxon>
        <taxon>Ascomycota</taxon>
        <taxon>Pezizomycotina</taxon>
        <taxon>Dothideomycetes</taxon>
        <taxon>Pleosporomycetidae</taxon>
        <taxon>Pleosporales</taxon>
        <taxon>Massarineae</taxon>
        <taxon>Massarinaceae</taxon>
        <taxon>Massarina</taxon>
    </lineage>
</organism>
<dbReference type="AlphaFoldDB" id="A0A6A6RNW9"/>
<evidence type="ECO:0000313" key="2">
    <source>
        <dbReference type="Proteomes" id="UP000799753"/>
    </source>
</evidence>